<evidence type="ECO:0008006" key="3">
    <source>
        <dbReference type="Google" id="ProtNLM"/>
    </source>
</evidence>
<sequence length="79" mass="8864">MIDAFRDLKDLRQAERKAFGVPCPACREKLPNAQPKILQPGHLCRAHKPHYRDPRPEPTAAEYNAAMAGTGWAMKEPTP</sequence>
<evidence type="ECO:0000313" key="1">
    <source>
        <dbReference type="EMBL" id="MFD1104194.1"/>
    </source>
</evidence>
<proteinExistence type="predicted"/>
<accession>A0ABW3NYW1</accession>
<name>A0ABW3NYW1_9SPHN</name>
<keyword evidence="2" id="KW-1185">Reference proteome</keyword>
<organism evidence="1 2">
    <name type="scientific">Sphingobium olei</name>
    <dbReference type="NCBI Taxonomy" id="420955"/>
    <lineage>
        <taxon>Bacteria</taxon>
        <taxon>Pseudomonadati</taxon>
        <taxon>Pseudomonadota</taxon>
        <taxon>Alphaproteobacteria</taxon>
        <taxon>Sphingomonadales</taxon>
        <taxon>Sphingomonadaceae</taxon>
        <taxon>Sphingobium</taxon>
    </lineage>
</organism>
<dbReference type="EMBL" id="JBHTLS010000079">
    <property type="protein sequence ID" value="MFD1104194.1"/>
    <property type="molecule type" value="Genomic_DNA"/>
</dbReference>
<reference evidence="2" key="1">
    <citation type="journal article" date="2019" name="Int. J. Syst. Evol. Microbiol.">
        <title>The Global Catalogue of Microorganisms (GCM) 10K type strain sequencing project: providing services to taxonomists for standard genome sequencing and annotation.</title>
        <authorList>
            <consortium name="The Broad Institute Genomics Platform"/>
            <consortium name="The Broad Institute Genome Sequencing Center for Infectious Disease"/>
            <person name="Wu L."/>
            <person name="Ma J."/>
        </authorList>
    </citation>
    <scope>NUCLEOTIDE SEQUENCE [LARGE SCALE GENOMIC DNA]</scope>
    <source>
        <strain evidence="2">CCUG 54329</strain>
    </source>
</reference>
<evidence type="ECO:0000313" key="2">
    <source>
        <dbReference type="Proteomes" id="UP001597203"/>
    </source>
</evidence>
<gene>
    <name evidence="1" type="ORF">ACFQ24_04735</name>
</gene>
<dbReference type="RefSeq" id="WP_157102632.1">
    <property type="nucleotide sequence ID" value="NZ_JBHTLS010000079.1"/>
</dbReference>
<comment type="caution">
    <text evidence="1">The sequence shown here is derived from an EMBL/GenBank/DDBJ whole genome shotgun (WGS) entry which is preliminary data.</text>
</comment>
<dbReference type="Proteomes" id="UP001597203">
    <property type="component" value="Unassembled WGS sequence"/>
</dbReference>
<protein>
    <recommendedName>
        <fullName evidence="3">DksA C4-type domain-containing protein</fullName>
    </recommendedName>
</protein>